<sequence length="407" mass="45690">MAPNMTVPYEELQWNSNPAWRLPGWAEPIMVASILVGSMILNRRRGFRIFERRRYNILDDGPDNVSARSSDDLLARDYMTSTETDDFATANHYYLDACVAFLVATTAFLCNRSPIYQYNLMGNAENHFPDTAADEVGDLAMGGEEPVVEINSAAAPTDDDENGLPFPEEAMEDVPARVTYIDYLKSPVVGLLVGRGDEQALLTAHQALLTTSPFFASECSKFSNVGERRIDLVDEDLDAVGCFLEFLYTGDYFPRKIANSRDLERDPSTPLVDETGDQLLKHARVYTLADNFHLPQLKSLASSKIHCVNSTAKGEIAYARYVYAHTQKDDTTIRAPVANFWATRSHTLRAEAEDELRSMCLEFPQFGYDVLTRVLDEKLKREKNEKMHPGPSHTPGSSRKRPRQSGI</sequence>
<proteinExistence type="predicted"/>
<organism evidence="2 3">
    <name type="scientific">Cudoniella acicularis</name>
    <dbReference type="NCBI Taxonomy" id="354080"/>
    <lineage>
        <taxon>Eukaryota</taxon>
        <taxon>Fungi</taxon>
        <taxon>Dikarya</taxon>
        <taxon>Ascomycota</taxon>
        <taxon>Pezizomycotina</taxon>
        <taxon>Leotiomycetes</taxon>
        <taxon>Helotiales</taxon>
        <taxon>Tricladiaceae</taxon>
        <taxon>Cudoniella</taxon>
    </lineage>
</organism>
<dbReference type="PANTHER" id="PTHR47843">
    <property type="entry name" value="BTB DOMAIN-CONTAINING PROTEIN-RELATED"/>
    <property type="match status" value="1"/>
</dbReference>
<dbReference type="PANTHER" id="PTHR47843:SF3">
    <property type="entry name" value="BTB DOMAIN-CONTAINING PROTEIN"/>
    <property type="match status" value="1"/>
</dbReference>
<dbReference type="EMBL" id="JAAMPI010000076">
    <property type="protein sequence ID" value="KAF4636222.1"/>
    <property type="molecule type" value="Genomic_DNA"/>
</dbReference>
<feature type="compositionally biased region" description="Basic and acidic residues" evidence="1">
    <location>
        <begin position="379"/>
        <end position="388"/>
    </location>
</feature>
<dbReference type="Gene3D" id="3.30.710.10">
    <property type="entry name" value="Potassium Channel Kv1.1, Chain A"/>
    <property type="match status" value="1"/>
</dbReference>
<dbReference type="AlphaFoldDB" id="A0A8H4W708"/>
<keyword evidence="3" id="KW-1185">Reference proteome</keyword>
<name>A0A8H4W708_9HELO</name>
<evidence type="ECO:0000256" key="1">
    <source>
        <dbReference type="SAM" id="MobiDB-lite"/>
    </source>
</evidence>
<feature type="region of interest" description="Disordered" evidence="1">
    <location>
        <begin position="379"/>
        <end position="407"/>
    </location>
</feature>
<dbReference type="InterPro" id="IPR011333">
    <property type="entry name" value="SKP1/BTB/POZ_sf"/>
</dbReference>
<gene>
    <name evidence="2" type="ORF">G7Y89_g1873</name>
</gene>
<dbReference type="CDD" id="cd18186">
    <property type="entry name" value="BTB_POZ_ZBTB_KLHL-like"/>
    <property type="match status" value="1"/>
</dbReference>
<comment type="caution">
    <text evidence="2">The sequence shown here is derived from an EMBL/GenBank/DDBJ whole genome shotgun (WGS) entry which is preliminary data.</text>
</comment>
<protein>
    <recommendedName>
        <fullName evidence="4">BTB domain-containing protein</fullName>
    </recommendedName>
</protein>
<evidence type="ECO:0000313" key="2">
    <source>
        <dbReference type="EMBL" id="KAF4636222.1"/>
    </source>
</evidence>
<dbReference type="OrthoDB" id="3926209at2759"/>
<evidence type="ECO:0000313" key="3">
    <source>
        <dbReference type="Proteomes" id="UP000566819"/>
    </source>
</evidence>
<evidence type="ECO:0008006" key="4">
    <source>
        <dbReference type="Google" id="ProtNLM"/>
    </source>
</evidence>
<reference evidence="2 3" key="1">
    <citation type="submission" date="2020-03" db="EMBL/GenBank/DDBJ databases">
        <title>Draft Genome Sequence of Cudoniella acicularis.</title>
        <authorList>
            <person name="Buettner E."/>
            <person name="Kellner H."/>
        </authorList>
    </citation>
    <scope>NUCLEOTIDE SEQUENCE [LARGE SCALE GENOMIC DNA]</scope>
    <source>
        <strain evidence="2 3">DSM 108380</strain>
    </source>
</reference>
<dbReference type="Proteomes" id="UP000566819">
    <property type="component" value="Unassembled WGS sequence"/>
</dbReference>
<feature type="compositionally biased region" description="Basic residues" evidence="1">
    <location>
        <begin position="398"/>
        <end position="407"/>
    </location>
</feature>
<accession>A0A8H4W708</accession>